<organism evidence="3 4">
    <name type="scientific">Colletotrichum zoysiae</name>
    <dbReference type="NCBI Taxonomy" id="1216348"/>
    <lineage>
        <taxon>Eukaryota</taxon>
        <taxon>Fungi</taxon>
        <taxon>Dikarya</taxon>
        <taxon>Ascomycota</taxon>
        <taxon>Pezizomycotina</taxon>
        <taxon>Sordariomycetes</taxon>
        <taxon>Hypocreomycetidae</taxon>
        <taxon>Glomerellales</taxon>
        <taxon>Glomerellaceae</taxon>
        <taxon>Colletotrichum</taxon>
        <taxon>Colletotrichum graminicola species complex</taxon>
    </lineage>
</organism>
<keyword evidence="2" id="KW-0812">Transmembrane</keyword>
<evidence type="ECO:0000256" key="1">
    <source>
        <dbReference type="SAM" id="MobiDB-lite"/>
    </source>
</evidence>
<dbReference type="AlphaFoldDB" id="A0AAD9HC84"/>
<keyword evidence="2" id="KW-1133">Transmembrane helix</keyword>
<evidence type="ECO:0000313" key="4">
    <source>
        <dbReference type="Proteomes" id="UP001232148"/>
    </source>
</evidence>
<accession>A0AAD9HC84</accession>
<evidence type="ECO:0000313" key="3">
    <source>
        <dbReference type="EMBL" id="KAK2026345.1"/>
    </source>
</evidence>
<keyword evidence="4" id="KW-1185">Reference proteome</keyword>
<feature type="transmembrane region" description="Helical" evidence="2">
    <location>
        <begin position="59"/>
        <end position="76"/>
    </location>
</feature>
<dbReference type="Proteomes" id="UP001232148">
    <property type="component" value="Unassembled WGS sequence"/>
</dbReference>
<comment type="caution">
    <text evidence="3">The sequence shown here is derived from an EMBL/GenBank/DDBJ whole genome shotgun (WGS) entry which is preliminary data.</text>
</comment>
<gene>
    <name evidence="3" type="ORF">LX32DRAFT_22106</name>
</gene>
<feature type="region of interest" description="Disordered" evidence="1">
    <location>
        <begin position="120"/>
        <end position="159"/>
    </location>
</feature>
<name>A0AAD9HC84_9PEZI</name>
<protein>
    <submittedName>
        <fullName evidence="3">Uncharacterized protein</fullName>
    </submittedName>
</protein>
<sequence>MGWDEGFAGEECGWDVWFGVISGWNTEDVRDGKTVPVGRGVVVVVVVVLPGGGGLPRCFFLLFFFFCCCCCWWWFLSPPSFLFPHMVCRCRGIRRGRRDRMGVPGAKCFCSGRRERERGGGRQRALPRSRVCFSGSRSRQPPLPPGPVGEMTASRKDLC</sequence>
<dbReference type="EMBL" id="MU842916">
    <property type="protein sequence ID" value="KAK2026345.1"/>
    <property type="molecule type" value="Genomic_DNA"/>
</dbReference>
<reference evidence="3" key="1">
    <citation type="submission" date="2021-06" db="EMBL/GenBank/DDBJ databases">
        <title>Comparative genomics, transcriptomics and evolutionary studies reveal genomic signatures of adaptation to plant cell wall in hemibiotrophic fungi.</title>
        <authorList>
            <consortium name="DOE Joint Genome Institute"/>
            <person name="Baroncelli R."/>
            <person name="Diaz J.F."/>
            <person name="Benocci T."/>
            <person name="Peng M."/>
            <person name="Battaglia E."/>
            <person name="Haridas S."/>
            <person name="Andreopoulos W."/>
            <person name="Labutti K."/>
            <person name="Pangilinan J."/>
            <person name="Floch G.L."/>
            <person name="Makela M.R."/>
            <person name="Henrissat B."/>
            <person name="Grigoriev I.V."/>
            <person name="Crouch J.A."/>
            <person name="De Vries R.P."/>
            <person name="Sukno S.A."/>
            <person name="Thon M.R."/>
        </authorList>
    </citation>
    <scope>NUCLEOTIDE SEQUENCE</scope>
    <source>
        <strain evidence="3">MAFF235873</strain>
    </source>
</reference>
<evidence type="ECO:0000256" key="2">
    <source>
        <dbReference type="SAM" id="Phobius"/>
    </source>
</evidence>
<proteinExistence type="predicted"/>
<keyword evidence="2" id="KW-0472">Membrane</keyword>